<dbReference type="STRING" id="665004.AC529_14105"/>
<dbReference type="AlphaFoldDB" id="A0A147KFN8"/>
<organism evidence="1 2">
    <name type="scientific">Thermobifida cellulosilytica TB100</name>
    <dbReference type="NCBI Taxonomy" id="665004"/>
    <lineage>
        <taxon>Bacteria</taxon>
        <taxon>Bacillati</taxon>
        <taxon>Actinomycetota</taxon>
        <taxon>Actinomycetes</taxon>
        <taxon>Streptosporangiales</taxon>
        <taxon>Nocardiopsidaceae</taxon>
        <taxon>Thermobifida</taxon>
    </lineage>
</organism>
<gene>
    <name evidence="1" type="ORF">AC529_14105</name>
</gene>
<evidence type="ECO:0000313" key="2">
    <source>
        <dbReference type="Proteomes" id="UP000074382"/>
    </source>
</evidence>
<protein>
    <submittedName>
        <fullName evidence="1">Uncharacterized protein</fullName>
    </submittedName>
</protein>
<dbReference type="EMBL" id="LGEM01000100">
    <property type="protein sequence ID" value="KUP96049.1"/>
    <property type="molecule type" value="Genomic_DNA"/>
</dbReference>
<dbReference type="OrthoDB" id="3482518at2"/>
<dbReference type="Proteomes" id="UP000074382">
    <property type="component" value="Unassembled WGS sequence"/>
</dbReference>
<evidence type="ECO:0000313" key="1">
    <source>
        <dbReference type="EMBL" id="KUP96049.1"/>
    </source>
</evidence>
<dbReference type="PATRIC" id="fig|665004.4.peg.55"/>
<comment type="caution">
    <text evidence="1">The sequence shown here is derived from an EMBL/GenBank/DDBJ whole genome shotgun (WGS) entry which is preliminary data.</text>
</comment>
<name>A0A147KFN8_THECS</name>
<reference evidence="2" key="1">
    <citation type="journal article" date="2017" name="Acta Aliment.">
        <title>Plant polysaccharide degrading enzyme system of Thermpbifida cellulosilytica TB100 revealed by de novo genome project data.</title>
        <authorList>
            <person name="Toth A."/>
            <person name="Baka E."/>
            <person name="Luzics S."/>
            <person name="Bata-Vidacs I."/>
            <person name="Nagy I."/>
            <person name="Balint B."/>
            <person name="Herceg R."/>
            <person name="Olasz F."/>
            <person name="Wilk T."/>
            <person name="Nagy T."/>
            <person name="Kriszt B."/>
            <person name="Nagy I."/>
            <person name="Kukolya J."/>
        </authorList>
    </citation>
    <scope>NUCLEOTIDE SEQUENCE [LARGE SCALE GENOMIC DNA]</scope>
    <source>
        <strain evidence="2">TB100</strain>
    </source>
</reference>
<accession>A0A147KFN8</accession>
<proteinExistence type="predicted"/>
<sequence>MVEKTTTGDGQEPVETLLTRCAVDGCEWCSRSDYPCRCCGGTGQWRPERPRRDADGVIGWVRVLERCRMCGGTGKEHNPL</sequence>
<keyword evidence="2" id="KW-1185">Reference proteome</keyword>
<dbReference type="RefSeq" id="WP_068752920.1">
    <property type="nucleotide sequence ID" value="NZ_KQ950180.1"/>
</dbReference>